<keyword evidence="5" id="KW-0808">Transferase</keyword>
<dbReference type="InterPro" id="IPR011773">
    <property type="entry name" value="DNA-dir_RpoA"/>
</dbReference>
<proteinExistence type="inferred from homology"/>
<name>A0A554LWI8_9BACT</name>
<comment type="catalytic activity">
    <reaction evidence="10">
        <text>RNA(n) + a ribonucleoside 5'-triphosphate = RNA(n+1) + diphosphate</text>
        <dbReference type="Rhea" id="RHEA:21248"/>
        <dbReference type="Rhea" id="RHEA-COMP:14527"/>
        <dbReference type="Rhea" id="RHEA-COMP:17342"/>
        <dbReference type="ChEBI" id="CHEBI:33019"/>
        <dbReference type="ChEBI" id="CHEBI:61557"/>
        <dbReference type="ChEBI" id="CHEBI:140395"/>
        <dbReference type="EC" id="2.7.7.6"/>
    </reaction>
</comment>
<evidence type="ECO:0000313" key="12">
    <source>
        <dbReference type="EMBL" id="TSC97228.1"/>
    </source>
</evidence>
<dbReference type="AlphaFoldDB" id="A0A554LWI8"/>
<dbReference type="GO" id="GO:0000428">
    <property type="term" value="C:DNA-directed RNA polymerase complex"/>
    <property type="evidence" value="ECO:0007669"/>
    <property type="project" value="UniProtKB-KW"/>
</dbReference>
<dbReference type="SUPFAM" id="SSF56553">
    <property type="entry name" value="Insert subdomain of RNA polymerase alpha subunit"/>
    <property type="match status" value="1"/>
</dbReference>
<evidence type="ECO:0000256" key="4">
    <source>
        <dbReference type="ARBA" id="ARBA00022478"/>
    </source>
</evidence>
<dbReference type="Gene3D" id="2.170.120.12">
    <property type="entry name" value="DNA-directed RNA polymerase, insert domain"/>
    <property type="match status" value="1"/>
</dbReference>
<dbReference type="Proteomes" id="UP000318711">
    <property type="component" value="Unassembled WGS sequence"/>
</dbReference>
<gene>
    <name evidence="12" type="ORF">CEN88_105</name>
</gene>
<dbReference type="EMBL" id="VMGL01000008">
    <property type="protein sequence ID" value="TSC97228.1"/>
    <property type="molecule type" value="Genomic_DNA"/>
</dbReference>
<sequence>MDFTIEETKLVTIKEEVKEGNQLEAQFIIEPLLPGYGVTLGNALRRVLIGSLPGAAVRSIVIGGVNHEFSTLSGMREDVLELILNIKGLHLKLNNVDRAVLKLSKKGAGEVTAKDFVANPDCEIINSAHRLVHLDKDGKLDLEVTVGSGRGYISADLQKEANQPIETIFVDSSYTPVVKVNFQVEQTRVGGMTNFDRLTILVGTNGAITPQQALKSAAKILTEHFGLLDEAIKIEEKTKEKKESKKKVVVKKTKR</sequence>
<evidence type="ECO:0000256" key="6">
    <source>
        <dbReference type="ARBA" id="ARBA00022695"/>
    </source>
</evidence>
<dbReference type="GO" id="GO:0006351">
    <property type="term" value="P:DNA-templated transcription"/>
    <property type="evidence" value="ECO:0007669"/>
    <property type="project" value="InterPro"/>
</dbReference>
<dbReference type="CDD" id="cd06928">
    <property type="entry name" value="RNAP_alpha_NTD"/>
    <property type="match status" value="1"/>
</dbReference>
<evidence type="ECO:0000256" key="8">
    <source>
        <dbReference type="ARBA" id="ARBA00032524"/>
    </source>
</evidence>
<evidence type="ECO:0000256" key="2">
    <source>
        <dbReference type="ARBA" id="ARBA00012418"/>
    </source>
</evidence>
<evidence type="ECO:0000256" key="1">
    <source>
        <dbReference type="ARBA" id="ARBA00007123"/>
    </source>
</evidence>
<dbReference type="SUPFAM" id="SSF55257">
    <property type="entry name" value="RBP11-like subunits of RNA polymerase"/>
    <property type="match status" value="1"/>
</dbReference>
<evidence type="ECO:0000256" key="10">
    <source>
        <dbReference type="ARBA" id="ARBA00048552"/>
    </source>
</evidence>
<comment type="similarity">
    <text evidence="1">Belongs to the RNA polymerase alpha chain family.</text>
</comment>
<dbReference type="GO" id="GO:0005737">
    <property type="term" value="C:cytoplasm"/>
    <property type="evidence" value="ECO:0007669"/>
    <property type="project" value="UniProtKB-ARBA"/>
</dbReference>
<dbReference type="NCBIfam" id="TIGR02027">
    <property type="entry name" value="rpoA"/>
    <property type="match status" value="1"/>
</dbReference>
<evidence type="ECO:0000313" key="13">
    <source>
        <dbReference type="Proteomes" id="UP000318711"/>
    </source>
</evidence>
<dbReference type="GO" id="GO:0003677">
    <property type="term" value="F:DNA binding"/>
    <property type="evidence" value="ECO:0007669"/>
    <property type="project" value="InterPro"/>
</dbReference>
<dbReference type="GO" id="GO:0046983">
    <property type="term" value="F:protein dimerization activity"/>
    <property type="evidence" value="ECO:0007669"/>
    <property type="project" value="InterPro"/>
</dbReference>
<dbReference type="SMART" id="SM00662">
    <property type="entry name" value="RPOLD"/>
    <property type="match status" value="1"/>
</dbReference>
<evidence type="ECO:0000256" key="9">
    <source>
        <dbReference type="ARBA" id="ARBA00033070"/>
    </source>
</evidence>
<dbReference type="GO" id="GO:0003899">
    <property type="term" value="F:DNA-directed RNA polymerase activity"/>
    <property type="evidence" value="ECO:0007669"/>
    <property type="project" value="UniProtKB-EC"/>
</dbReference>
<keyword evidence="7" id="KW-0804">Transcription</keyword>
<dbReference type="Gene3D" id="3.30.1360.10">
    <property type="entry name" value="RNA polymerase, RBP11-like subunit"/>
    <property type="match status" value="1"/>
</dbReference>
<evidence type="ECO:0000256" key="3">
    <source>
        <dbReference type="ARBA" id="ARBA00015972"/>
    </source>
</evidence>
<comment type="caution">
    <text evidence="12">The sequence shown here is derived from an EMBL/GenBank/DDBJ whole genome shotgun (WGS) entry which is preliminary data.</text>
</comment>
<dbReference type="InterPro" id="IPR011262">
    <property type="entry name" value="DNA-dir_RNA_pol_insert"/>
</dbReference>
<organism evidence="12 13">
    <name type="scientific">Candidatus Berkelbacteria bacterium Licking1014_2</name>
    <dbReference type="NCBI Taxonomy" id="2017146"/>
    <lineage>
        <taxon>Bacteria</taxon>
        <taxon>Candidatus Berkelbacteria</taxon>
    </lineage>
</organism>
<dbReference type="Pfam" id="PF01000">
    <property type="entry name" value="RNA_pol_A_bac"/>
    <property type="match status" value="1"/>
</dbReference>
<dbReference type="FunFam" id="2.170.120.12:FF:000001">
    <property type="entry name" value="DNA-directed RNA polymerase subunit alpha"/>
    <property type="match status" value="1"/>
</dbReference>
<dbReference type="InterPro" id="IPR011263">
    <property type="entry name" value="DNA-dir_RNA_pol_RpoA/D/Rpb3"/>
</dbReference>
<accession>A0A554LWI8</accession>
<feature type="domain" description="DNA-directed RNA polymerase RpoA/D/Rpb3-type" evidence="11">
    <location>
        <begin position="24"/>
        <end position="231"/>
    </location>
</feature>
<dbReference type="InterPro" id="IPR036643">
    <property type="entry name" value="RNApol_insert_sf"/>
</dbReference>
<dbReference type="EC" id="2.7.7.6" evidence="2"/>
<reference evidence="12 13" key="1">
    <citation type="submission" date="2017-07" db="EMBL/GenBank/DDBJ databases">
        <title>Mechanisms for carbon and nitrogen cycling indicate functional differentiation within the Candidate Phyla Radiation.</title>
        <authorList>
            <person name="Danczak R.E."/>
            <person name="Johnston M.D."/>
            <person name="Kenah C."/>
            <person name="Slattery M."/>
            <person name="Wrighton K.C."/>
            <person name="Wilkins M.J."/>
        </authorList>
    </citation>
    <scope>NUCLEOTIDE SEQUENCE [LARGE SCALE GENOMIC DNA]</scope>
    <source>
        <strain evidence="12">Licking1014_2</strain>
    </source>
</reference>
<keyword evidence="6" id="KW-0548">Nucleotidyltransferase</keyword>
<evidence type="ECO:0000256" key="5">
    <source>
        <dbReference type="ARBA" id="ARBA00022679"/>
    </source>
</evidence>
<protein>
    <recommendedName>
        <fullName evidence="3">DNA-directed RNA polymerase subunit alpha</fullName>
        <ecNumber evidence="2">2.7.7.6</ecNumber>
    </recommendedName>
    <alternativeName>
        <fullName evidence="9">RNA polymerase subunit alpha</fullName>
    </alternativeName>
    <alternativeName>
        <fullName evidence="8">Transcriptase subunit alpha</fullName>
    </alternativeName>
</protein>
<evidence type="ECO:0000259" key="11">
    <source>
        <dbReference type="SMART" id="SM00662"/>
    </source>
</evidence>
<keyword evidence="4 12" id="KW-0240">DNA-directed RNA polymerase</keyword>
<evidence type="ECO:0000256" key="7">
    <source>
        <dbReference type="ARBA" id="ARBA00023163"/>
    </source>
</evidence>
<dbReference type="Pfam" id="PF01193">
    <property type="entry name" value="RNA_pol_L"/>
    <property type="match status" value="1"/>
</dbReference>
<dbReference type="InterPro" id="IPR036603">
    <property type="entry name" value="RBP11-like"/>
</dbReference>